<feature type="signal peptide" evidence="2">
    <location>
        <begin position="1"/>
        <end position="28"/>
    </location>
</feature>
<sequence length="138" mass="15353">MAAGLVQPRGWCPPFMWLDALFVPWIEAASDGRLRADARAAKRWHNRLVDAEKKRTALEAGLAKHATNKRSGCDACSRSTPISERETQRGGLATDPPARNQSRNFRRRLRCGPETPPVADAISGDDIFKRSSAFKRKP</sequence>
<evidence type="ECO:0000313" key="4">
    <source>
        <dbReference type="Proteomes" id="UP001215280"/>
    </source>
</evidence>
<evidence type="ECO:0000313" key="3">
    <source>
        <dbReference type="EMBL" id="KAJ7780140.1"/>
    </source>
</evidence>
<keyword evidence="2" id="KW-0732">Signal</keyword>
<proteinExistence type="predicted"/>
<evidence type="ECO:0000256" key="1">
    <source>
        <dbReference type="SAM" id="MobiDB-lite"/>
    </source>
</evidence>
<keyword evidence="4" id="KW-1185">Reference proteome</keyword>
<feature type="chain" id="PRO_5042014652" evidence="2">
    <location>
        <begin position="29"/>
        <end position="138"/>
    </location>
</feature>
<gene>
    <name evidence="3" type="ORF">DFH07DRAFT_950194</name>
</gene>
<feature type="region of interest" description="Disordered" evidence="1">
    <location>
        <begin position="69"/>
        <end position="138"/>
    </location>
</feature>
<comment type="caution">
    <text evidence="3">The sequence shown here is derived from an EMBL/GenBank/DDBJ whole genome shotgun (WGS) entry which is preliminary data.</text>
</comment>
<dbReference type="AlphaFoldDB" id="A0AAD7K9R8"/>
<evidence type="ECO:0000256" key="2">
    <source>
        <dbReference type="SAM" id="SignalP"/>
    </source>
</evidence>
<protein>
    <submittedName>
        <fullName evidence="3">Uncharacterized protein</fullName>
    </submittedName>
</protein>
<dbReference type="EMBL" id="JARJLG010000006">
    <property type="protein sequence ID" value="KAJ7780140.1"/>
    <property type="molecule type" value="Genomic_DNA"/>
</dbReference>
<dbReference type="Proteomes" id="UP001215280">
    <property type="component" value="Unassembled WGS sequence"/>
</dbReference>
<name>A0AAD7K9R8_9AGAR</name>
<reference evidence="3" key="1">
    <citation type="submission" date="2023-03" db="EMBL/GenBank/DDBJ databases">
        <title>Massive genome expansion in bonnet fungi (Mycena s.s.) driven by repeated elements and novel gene families across ecological guilds.</title>
        <authorList>
            <consortium name="Lawrence Berkeley National Laboratory"/>
            <person name="Harder C.B."/>
            <person name="Miyauchi S."/>
            <person name="Viragh M."/>
            <person name="Kuo A."/>
            <person name="Thoen E."/>
            <person name="Andreopoulos B."/>
            <person name="Lu D."/>
            <person name="Skrede I."/>
            <person name="Drula E."/>
            <person name="Henrissat B."/>
            <person name="Morin E."/>
            <person name="Kohler A."/>
            <person name="Barry K."/>
            <person name="LaButti K."/>
            <person name="Morin E."/>
            <person name="Salamov A."/>
            <person name="Lipzen A."/>
            <person name="Mereny Z."/>
            <person name="Hegedus B."/>
            <person name="Baldrian P."/>
            <person name="Stursova M."/>
            <person name="Weitz H."/>
            <person name="Taylor A."/>
            <person name="Grigoriev I.V."/>
            <person name="Nagy L.G."/>
            <person name="Martin F."/>
            <person name="Kauserud H."/>
        </authorList>
    </citation>
    <scope>NUCLEOTIDE SEQUENCE</scope>
    <source>
        <strain evidence="3">CBHHK188m</strain>
    </source>
</reference>
<accession>A0AAD7K9R8</accession>
<organism evidence="3 4">
    <name type="scientific">Mycena maculata</name>
    <dbReference type="NCBI Taxonomy" id="230809"/>
    <lineage>
        <taxon>Eukaryota</taxon>
        <taxon>Fungi</taxon>
        <taxon>Dikarya</taxon>
        <taxon>Basidiomycota</taxon>
        <taxon>Agaricomycotina</taxon>
        <taxon>Agaricomycetes</taxon>
        <taxon>Agaricomycetidae</taxon>
        <taxon>Agaricales</taxon>
        <taxon>Marasmiineae</taxon>
        <taxon>Mycenaceae</taxon>
        <taxon>Mycena</taxon>
    </lineage>
</organism>